<keyword evidence="7" id="KW-0653">Protein transport</keyword>
<sequence length="256" mass="27582">MTIYLKRHWPLLSGRALMIASAILGLFWVSMDVTPAPLSSPMGMRAAVSVQVNMISAATSTTAPKATVSEPLAEKSPAPEPLPAIANKPAAPAPNDKEIVQTIEEKPALKPTNTTELSETSTDDKTIAEVQEQEVVQQVTENEQDSEPQNAVASNNQAAGAHQEPVFVEPLFAAPPTPPRYPTIARKRGQQGVVWVDVWLDEHGQQTQTTVSQSSGLNSLDESALAAVGNWRFKPHQINGLAIASRVRIPIEFSLQ</sequence>
<evidence type="ECO:0000259" key="12">
    <source>
        <dbReference type="PROSITE" id="PS52015"/>
    </source>
</evidence>
<evidence type="ECO:0000256" key="7">
    <source>
        <dbReference type="ARBA" id="ARBA00022927"/>
    </source>
</evidence>
<feature type="compositionally biased region" description="Polar residues" evidence="10">
    <location>
        <begin position="147"/>
        <end position="158"/>
    </location>
</feature>
<keyword evidence="8 11" id="KW-1133">Transmembrane helix</keyword>
<dbReference type="InterPro" id="IPR037682">
    <property type="entry name" value="TonB_C"/>
</dbReference>
<dbReference type="Proteomes" id="UP000619743">
    <property type="component" value="Unassembled WGS sequence"/>
</dbReference>
<evidence type="ECO:0000256" key="11">
    <source>
        <dbReference type="SAM" id="Phobius"/>
    </source>
</evidence>
<reference evidence="14" key="1">
    <citation type="journal article" date="2019" name="Int. J. Syst. Evol. Microbiol.">
        <title>The Global Catalogue of Microorganisms (GCM) 10K type strain sequencing project: providing services to taxonomists for standard genome sequencing and annotation.</title>
        <authorList>
            <consortium name="The Broad Institute Genomics Platform"/>
            <consortium name="The Broad Institute Genome Sequencing Center for Infectious Disease"/>
            <person name="Wu L."/>
            <person name="Ma J."/>
        </authorList>
    </citation>
    <scope>NUCLEOTIDE SEQUENCE [LARGE SCALE GENOMIC DNA]</scope>
    <source>
        <strain evidence="14">CGMCC 1.10130</strain>
    </source>
</reference>
<dbReference type="Gene3D" id="3.30.1150.10">
    <property type="match status" value="1"/>
</dbReference>
<accession>A0A8J2U3A4</accession>
<comment type="caution">
    <text evidence="13">The sequence shown here is derived from an EMBL/GenBank/DDBJ whole genome shotgun (WGS) entry which is preliminary data.</text>
</comment>
<dbReference type="GO" id="GO:0005886">
    <property type="term" value="C:plasma membrane"/>
    <property type="evidence" value="ECO:0007669"/>
    <property type="project" value="UniProtKB-SubCell"/>
</dbReference>
<dbReference type="Pfam" id="PF03544">
    <property type="entry name" value="TonB_C"/>
    <property type="match status" value="1"/>
</dbReference>
<feature type="region of interest" description="Disordered" evidence="10">
    <location>
        <begin position="138"/>
        <end position="160"/>
    </location>
</feature>
<dbReference type="GO" id="GO:0055085">
    <property type="term" value="P:transmembrane transport"/>
    <property type="evidence" value="ECO:0007669"/>
    <property type="project" value="InterPro"/>
</dbReference>
<comment type="subcellular location">
    <subcellularLocation>
        <location evidence="1">Cell inner membrane</location>
        <topology evidence="1">Single-pass membrane protein</topology>
        <orientation evidence="1">Periplasmic side</orientation>
    </subcellularLocation>
</comment>
<gene>
    <name evidence="13" type="primary">tonB</name>
    <name evidence="13" type="ORF">GCM10011369_09070</name>
</gene>
<dbReference type="PROSITE" id="PS52015">
    <property type="entry name" value="TONB_CTD"/>
    <property type="match status" value="1"/>
</dbReference>
<evidence type="ECO:0000256" key="10">
    <source>
        <dbReference type="SAM" id="MobiDB-lite"/>
    </source>
</evidence>
<keyword evidence="4" id="KW-1003">Cell membrane</keyword>
<keyword evidence="3" id="KW-0813">Transport</keyword>
<dbReference type="PANTHER" id="PTHR33446">
    <property type="entry name" value="PROTEIN TONB-RELATED"/>
    <property type="match status" value="1"/>
</dbReference>
<evidence type="ECO:0000313" key="13">
    <source>
        <dbReference type="EMBL" id="GGA69612.1"/>
    </source>
</evidence>
<feature type="region of interest" description="Disordered" evidence="10">
    <location>
        <begin position="61"/>
        <end position="125"/>
    </location>
</feature>
<evidence type="ECO:0000256" key="6">
    <source>
        <dbReference type="ARBA" id="ARBA00022692"/>
    </source>
</evidence>
<dbReference type="PANTHER" id="PTHR33446:SF2">
    <property type="entry name" value="PROTEIN TONB"/>
    <property type="match status" value="1"/>
</dbReference>
<dbReference type="InterPro" id="IPR006260">
    <property type="entry name" value="TonB/TolA_C"/>
</dbReference>
<evidence type="ECO:0000256" key="1">
    <source>
        <dbReference type="ARBA" id="ARBA00004383"/>
    </source>
</evidence>
<protein>
    <submittedName>
        <fullName evidence="13">Protein TonB</fullName>
    </submittedName>
</protein>
<evidence type="ECO:0000256" key="3">
    <source>
        <dbReference type="ARBA" id="ARBA00022448"/>
    </source>
</evidence>
<feature type="compositionally biased region" description="Polar residues" evidence="10">
    <location>
        <begin position="111"/>
        <end position="120"/>
    </location>
</feature>
<dbReference type="NCBIfam" id="TIGR01352">
    <property type="entry name" value="tonB_Cterm"/>
    <property type="match status" value="1"/>
</dbReference>
<dbReference type="InterPro" id="IPR051045">
    <property type="entry name" value="TonB-dependent_transducer"/>
</dbReference>
<keyword evidence="14" id="KW-1185">Reference proteome</keyword>
<keyword evidence="9 11" id="KW-0472">Membrane</keyword>
<feature type="compositionally biased region" description="Basic and acidic residues" evidence="10">
    <location>
        <begin position="95"/>
        <end position="108"/>
    </location>
</feature>
<keyword evidence="6 11" id="KW-0812">Transmembrane</keyword>
<dbReference type="GO" id="GO:0015031">
    <property type="term" value="P:protein transport"/>
    <property type="evidence" value="ECO:0007669"/>
    <property type="project" value="UniProtKB-KW"/>
</dbReference>
<evidence type="ECO:0000313" key="14">
    <source>
        <dbReference type="Proteomes" id="UP000619743"/>
    </source>
</evidence>
<evidence type="ECO:0000256" key="5">
    <source>
        <dbReference type="ARBA" id="ARBA00022519"/>
    </source>
</evidence>
<dbReference type="AlphaFoldDB" id="A0A8J2U3A4"/>
<dbReference type="SUPFAM" id="SSF74653">
    <property type="entry name" value="TolA/TonB C-terminal domain"/>
    <property type="match status" value="1"/>
</dbReference>
<organism evidence="13 14">
    <name type="scientific">Neiella marina</name>
    <dbReference type="NCBI Taxonomy" id="508461"/>
    <lineage>
        <taxon>Bacteria</taxon>
        <taxon>Pseudomonadati</taxon>
        <taxon>Pseudomonadota</taxon>
        <taxon>Gammaproteobacteria</taxon>
        <taxon>Alteromonadales</taxon>
        <taxon>Echinimonadaceae</taxon>
        <taxon>Neiella</taxon>
    </lineage>
</organism>
<comment type="similarity">
    <text evidence="2">Belongs to the TonB family.</text>
</comment>
<evidence type="ECO:0000256" key="9">
    <source>
        <dbReference type="ARBA" id="ARBA00023136"/>
    </source>
</evidence>
<dbReference type="RefSeq" id="WP_087504812.1">
    <property type="nucleotide sequence ID" value="NZ_BMDX01000003.1"/>
</dbReference>
<proteinExistence type="inferred from homology"/>
<evidence type="ECO:0000256" key="2">
    <source>
        <dbReference type="ARBA" id="ARBA00006555"/>
    </source>
</evidence>
<dbReference type="OrthoDB" id="9816142at2"/>
<dbReference type="EMBL" id="BMDX01000003">
    <property type="protein sequence ID" value="GGA69612.1"/>
    <property type="molecule type" value="Genomic_DNA"/>
</dbReference>
<feature type="transmembrane region" description="Helical" evidence="11">
    <location>
        <begin position="12"/>
        <end position="31"/>
    </location>
</feature>
<feature type="domain" description="TonB C-terminal" evidence="12">
    <location>
        <begin position="166"/>
        <end position="256"/>
    </location>
</feature>
<evidence type="ECO:0000256" key="8">
    <source>
        <dbReference type="ARBA" id="ARBA00022989"/>
    </source>
</evidence>
<evidence type="ECO:0000256" key="4">
    <source>
        <dbReference type="ARBA" id="ARBA00022475"/>
    </source>
</evidence>
<keyword evidence="5" id="KW-0997">Cell inner membrane</keyword>
<feature type="compositionally biased region" description="Low complexity" evidence="10">
    <location>
        <begin position="83"/>
        <end position="94"/>
    </location>
</feature>
<name>A0A8J2U3A4_9GAMM</name>